<dbReference type="Gene3D" id="3.30.420.40">
    <property type="match status" value="2"/>
</dbReference>
<dbReference type="InterPro" id="IPR018484">
    <property type="entry name" value="FGGY_N"/>
</dbReference>
<dbReference type="GO" id="GO:0005975">
    <property type="term" value="P:carbohydrate metabolic process"/>
    <property type="evidence" value="ECO:0007669"/>
    <property type="project" value="InterPro"/>
</dbReference>
<dbReference type="AlphaFoldDB" id="A0AAP4BA89"/>
<accession>A0AAP4BA89</accession>
<dbReference type="Pfam" id="PF02782">
    <property type="entry name" value="FGGY_C"/>
    <property type="match status" value="1"/>
</dbReference>
<feature type="domain" description="Carbohydrate kinase FGGY C-terminal" evidence="5">
    <location>
        <begin position="246"/>
        <end position="428"/>
    </location>
</feature>
<evidence type="ECO:0000313" key="6">
    <source>
        <dbReference type="EMBL" id="MDI9241732.1"/>
    </source>
</evidence>
<dbReference type="CDD" id="cd07770">
    <property type="entry name" value="ASKHA_NBD_FGGY_GntK"/>
    <property type="match status" value="1"/>
</dbReference>
<dbReference type="Pfam" id="PF00370">
    <property type="entry name" value="FGGY_N"/>
    <property type="match status" value="1"/>
</dbReference>
<dbReference type="PANTHER" id="PTHR43095:SF2">
    <property type="entry name" value="GLUCONOKINASE"/>
    <property type="match status" value="1"/>
</dbReference>
<feature type="domain" description="Carbohydrate kinase FGGY N-terminal" evidence="4">
    <location>
        <begin position="3"/>
        <end position="236"/>
    </location>
</feature>
<protein>
    <submittedName>
        <fullName evidence="6">FGGY-family carbohydrate kinase</fullName>
    </submittedName>
</protein>
<dbReference type="InterPro" id="IPR050406">
    <property type="entry name" value="FGGY_Carb_Kinase"/>
</dbReference>
<dbReference type="InterPro" id="IPR000577">
    <property type="entry name" value="Carb_kinase_FGGY"/>
</dbReference>
<evidence type="ECO:0000259" key="4">
    <source>
        <dbReference type="Pfam" id="PF00370"/>
    </source>
</evidence>
<dbReference type="GO" id="GO:0016301">
    <property type="term" value="F:kinase activity"/>
    <property type="evidence" value="ECO:0007669"/>
    <property type="project" value="UniProtKB-KW"/>
</dbReference>
<comment type="caution">
    <text evidence="6">The sequence shown here is derived from an EMBL/GenBank/DDBJ whole genome shotgun (WGS) entry which is preliminary data.</text>
</comment>
<reference evidence="6 7" key="1">
    <citation type="submission" date="2023-05" db="EMBL/GenBank/DDBJ databases">
        <title>[ruminococcus] sp. nov., isolated from a pig farm feces dump.</title>
        <authorList>
            <person name="Chang Y.-H."/>
        </authorList>
    </citation>
    <scope>NUCLEOTIDE SEQUENCE [LARGE SCALE GENOMIC DNA]</scope>
    <source>
        <strain evidence="6 7">YH-rum2234</strain>
    </source>
</reference>
<evidence type="ECO:0000313" key="7">
    <source>
        <dbReference type="Proteomes" id="UP001300383"/>
    </source>
</evidence>
<sequence length="473" mass="52217">MLVLALESSTSSAKALLYDNEKGIVGAVQKTYGALNQEGRTDTEGVYELTAALGKQLARGREIAAVALCGTWHGLSVLSENMLPVTPTFSWNFTDTAPVCDEILKDGQMTERFYENTGCMPHNTYPRHVLTYLKNQGFPLAGKRMATQGGYNFFRLTGEFLETCCTQSGSGLLNLQKLDYDDFVLDYLGIRREQLGTLCSYKDVRPLTKEGAEMLGIRPGIPVVPAHADGALNQVGSYANRKGVMTMSVGTSGAIRMTAERPVLPKGHQLWCYRGVDHYISGAAVAGACSCIDWFVKKFLGGKADYDTLEAGQIPGKKVPVFLPFILGERCPGWRGERRGGFRYVDGTHTVFDFYRAVQMGVLFNLYQCYETLCRENGAPEEILVSGGIGNSARWIQMAADIFGHDILVADFPSASCMGAAALALHAAGVLKNIDEFKADYESARPVNCRQENRMYYLEHYERYLTAYKEDKQ</sequence>
<keyword evidence="3 6" id="KW-0418">Kinase</keyword>
<comment type="similarity">
    <text evidence="1">Belongs to the FGGY kinase family.</text>
</comment>
<gene>
    <name evidence="6" type="ORF">QJ036_04460</name>
</gene>
<dbReference type="InterPro" id="IPR043129">
    <property type="entry name" value="ATPase_NBD"/>
</dbReference>
<evidence type="ECO:0000256" key="2">
    <source>
        <dbReference type="ARBA" id="ARBA00022679"/>
    </source>
</evidence>
<dbReference type="PANTHER" id="PTHR43095">
    <property type="entry name" value="SUGAR KINASE"/>
    <property type="match status" value="1"/>
</dbReference>
<evidence type="ECO:0000259" key="5">
    <source>
        <dbReference type="Pfam" id="PF02782"/>
    </source>
</evidence>
<proteinExistence type="inferred from homology"/>
<organism evidence="6 7">
    <name type="scientific">Fusibacillus kribbianus</name>
    <dbReference type="NCBI Taxonomy" id="3044208"/>
    <lineage>
        <taxon>Bacteria</taxon>
        <taxon>Bacillati</taxon>
        <taxon>Bacillota</taxon>
        <taxon>Clostridia</taxon>
        <taxon>Lachnospirales</taxon>
        <taxon>Lachnospiraceae</taxon>
        <taxon>Fusibacillus</taxon>
    </lineage>
</organism>
<keyword evidence="2" id="KW-0808">Transferase</keyword>
<name>A0AAP4BA89_9FIRM</name>
<dbReference type="InterPro" id="IPR018485">
    <property type="entry name" value="FGGY_C"/>
</dbReference>
<evidence type="ECO:0000256" key="1">
    <source>
        <dbReference type="ARBA" id="ARBA00009156"/>
    </source>
</evidence>
<evidence type="ECO:0000256" key="3">
    <source>
        <dbReference type="ARBA" id="ARBA00022777"/>
    </source>
</evidence>
<keyword evidence="7" id="KW-1185">Reference proteome</keyword>
<dbReference type="PIRSF" id="PIRSF000538">
    <property type="entry name" value="GlpK"/>
    <property type="match status" value="1"/>
</dbReference>
<dbReference type="SUPFAM" id="SSF53067">
    <property type="entry name" value="Actin-like ATPase domain"/>
    <property type="match status" value="2"/>
</dbReference>
<dbReference type="RefSeq" id="WP_283230242.1">
    <property type="nucleotide sequence ID" value="NZ_JASGBQ010000004.1"/>
</dbReference>
<dbReference type="Proteomes" id="UP001300383">
    <property type="component" value="Unassembled WGS sequence"/>
</dbReference>
<dbReference type="EMBL" id="JASGBQ010000004">
    <property type="protein sequence ID" value="MDI9241732.1"/>
    <property type="molecule type" value="Genomic_DNA"/>
</dbReference>